<dbReference type="SUPFAM" id="SSF53474">
    <property type="entry name" value="alpha/beta-Hydrolases"/>
    <property type="match status" value="1"/>
</dbReference>
<name>A0A6I2UQ10_9FIRM</name>
<dbReference type="EMBL" id="VUNL01000003">
    <property type="protein sequence ID" value="MSV24288.1"/>
    <property type="molecule type" value="Genomic_DNA"/>
</dbReference>
<evidence type="ECO:0000313" key="2">
    <source>
        <dbReference type="Proteomes" id="UP000430222"/>
    </source>
</evidence>
<dbReference type="InterPro" id="IPR029058">
    <property type="entry name" value="AB_hydrolase_fold"/>
</dbReference>
<protein>
    <submittedName>
        <fullName evidence="1">Alpha/beta hydrolase</fullName>
    </submittedName>
</protein>
<comment type="caution">
    <text evidence="1">The sequence shown here is derived from an EMBL/GenBank/DDBJ whole genome shotgun (WGS) entry which is preliminary data.</text>
</comment>
<sequence>MDAVIYIHGKGGNAAEAEHYNLLFSSCNVIGLEYKGFTPWEAGMEIHAAVAELNAEYDRIILIANSIGAYFSMNADIERYVTHAFFISPIVNMEKLISDMMGWAGITESELQKNGTIHTDFGEDLSWEYLSYVREHPVDWNVPTDILYGSADNLTFADTIMDFAQTHHVSITVMENGEHWFHTEEQMQFLDNWLKNKLDS</sequence>
<dbReference type="Proteomes" id="UP000430222">
    <property type="component" value="Unassembled WGS sequence"/>
</dbReference>
<reference evidence="1 2" key="1">
    <citation type="submission" date="2019-08" db="EMBL/GenBank/DDBJ databases">
        <title>In-depth cultivation of the pig gut microbiome towards novel bacterial diversity and tailored functional studies.</title>
        <authorList>
            <person name="Wylensek D."/>
            <person name="Hitch T.C.A."/>
            <person name="Clavel T."/>
        </authorList>
    </citation>
    <scope>NUCLEOTIDE SEQUENCE [LARGE SCALE GENOMIC DNA]</scope>
    <source>
        <strain evidence="2">WCA-380-WT-3B3</strain>
    </source>
</reference>
<dbReference type="GO" id="GO:0016787">
    <property type="term" value="F:hydrolase activity"/>
    <property type="evidence" value="ECO:0007669"/>
    <property type="project" value="UniProtKB-KW"/>
</dbReference>
<accession>A0A6I2UQ10</accession>
<organism evidence="1 2">
    <name type="scientific">Selenomonas montiformis</name>
    <dbReference type="NCBI Taxonomy" id="2652285"/>
    <lineage>
        <taxon>Bacteria</taxon>
        <taxon>Bacillati</taxon>
        <taxon>Bacillota</taxon>
        <taxon>Negativicutes</taxon>
        <taxon>Selenomonadales</taxon>
        <taxon>Selenomonadaceae</taxon>
        <taxon>Selenomonas</taxon>
    </lineage>
</organism>
<dbReference type="AlphaFoldDB" id="A0A6I2UQ10"/>
<dbReference type="Gene3D" id="3.40.50.1820">
    <property type="entry name" value="alpha/beta hydrolase"/>
    <property type="match status" value="1"/>
</dbReference>
<keyword evidence="1" id="KW-0378">Hydrolase</keyword>
<keyword evidence="2" id="KW-1185">Reference proteome</keyword>
<dbReference type="RefSeq" id="WP_154620061.1">
    <property type="nucleotide sequence ID" value="NZ_VUNL01000003.1"/>
</dbReference>
<evidence type="ECO:0000313" key="1">
    <source>
        <dbReference type="EMBL" id="MSV24288.1"/>
    </source>
</evidence>
<proteinExistence type="predicted"/>
<gene>
    <name evidence="1" type="ORF">FYJ78_03615</name>
</gene>